<dbReference type="GO" id="GO:0140359">
    <property type="term" value="F:ABC-type transporter activity"/>
    <property type="evidence" value="ECO:0007669"/>
    <property type="project" value="InterPro"/>
</dbReference>
<dbReference type="Gene3D" id="1.20.1560.10">
    <property type="entry name" value="ABC transporter type 1, transmembrane domain"/>
    <property type="match status" value="1"/>
</dbReference>
<dbReference type="PROSITE" id="PS50929">
    <property type="entry name" value="ABC_TM1F"/>
    <property type="match status" value="1"/>
</dbReference>
<gene>
    <name evidence="8" type="ORF">SAMN05421753_102101</name>
</gene>
<evidence type="ECO:0000313" key="9">
    <source>
        <dbReference type="Proteomes" id="UP000199518"/>
    </source>
</evidence>
<dbReference type="SUPFAM" id="SSF52540">
    <property type="entry name" value="P-loop containing nucleoside triphosphate hydrolases"/>
    <property type="match status" value="1"/>
</dbReference>
<feature type="transmembrane region" description="Helical" evidence="5">
    <location>
        <begin position="292"/>
        <end position="312"/>
    </location>
</feature>
<dbReference type="InterPro" id="IPR036640">
    <property type="entry name" value="ABC1_TM_sf"/>
</dbReference>
<keyword evidence="2 5" id="KW-0812">Transmembrane</keyword>
<dbReference type="Pfam" id="PF00664">
    <property type="entry name" value="ABC_membrane"/>
    <property type="match status" value="1"/>
</dbReference>
<proteinExistence type="predicted"/>
<feature type="transmembrane region" description="Helical" evidence="5">
    <location>
        <begin position="318"/>
        <end position="337"/>
    </location>
</feature>
<accession>A0A1I3C4Q4</accession>
<dbReference type="SUPFAM" id="SSF90123">
    <property type="entry name" value="ABC transporter transmembrane region"/>
    <property type="match status" value="1"/>
</dbReference>
<dbReference type="PROSITE" id="PS50893">
    <property type="entry name" value="ABC_TRANSPORTER_2"/>
    <property type="match status" value="1"/>
</dbReference>
<dbReference type="PANTHER" id="PTHR24221:SF654">
    <property type="entry name" value="ATP-BINDING CASSETTE SUB-FAMILY B MEMBER 6"/>
    <property type="match status" value="1"/>
</dbReference>
<name>A0A1I3C4Q4_9PLAN</name>
<dbReference type="InterPro" id="IPR039421">
    <property type="entry name" value="Type_1_exporter"/>
</dbReference>
<dbReference type="STRING" id="1576369.SAMN05421753_102101"/>
<evidence type="ECO:0000259" key="6">
    <source>
        <dbReference type="PROSITE" id="PS50893"/>
    </source>
</evidence>
<dbReference type="EMBL" id="FOQD01000002">
    <property type="protein sequence ID" value="SFH69450.1"/>
    <property type="molecule type" value="Genomic_DNA"/>
</dbReference>
<dbReference type="GO" id="GO:0005524">
    <property type="term" value="F:ATP binding"/>
    <property type="evidence" value="ECO:0007669"/>
    <property type="project" value="InterPro"/>
</dbReference>
<dbReference type="Proteomes" id="UP000199518">
    <property type="component" value="Unassembled WGS sequence"/>
</dbReference>
<evidence type="ECO:0000259" key="7">
    <source>
        <dbReference type="PROSITE" id="PS50929"/>
    </source>
</evidence>
<evidence type="ECO:0000256" key="1">
    <source>
        <dbReference type="ARBA" id="ARBA00004651"/>
    </source>
</evidence>
<dbReference type="GO" id="GO:0005886">
    <property type="term" value="C:plasma membrane"/>
    <property type="evidence" value="ECO:0007669"/>
    <property type="project" value="UniProtKB-SubCell"/>
</dbReference>
<keyword evidence="9" id="KW-1185">Reference proteome</keyword>
<feature type="transmembrane region" description="Helical" evidence="5">
    <location>
        <begin position="183"/>
        <end position="200"/>
    </location>
</feature>
<dbReference type="AlphaFoldDB" id="A0A1I3C4Q4"/>
<evidence type="ECO:0000256" key="3">
    <source>
        <dbReference type="ARBA" id="ARBA00022989"/>
    </source>
</evidence>
<dbReference type="Gene3D" id="3.40.50.300">
    <property type="entry name" value="P-loop containing nucleotide triphosphate hydrolases"/>
    <property type="match status" value="1"/>
</dbReference>
<feature type="domain" description="ABC transmembrane type-1" evidence="7">
    <location>
        <begin position="17"/>
        <end position="339"/>
    </location>
</feature>
<dbReference type="InterPro" id="IPR011527">
    <property type="entry name" value="ABC1_TM_dom"/>
</dbReference>
<dbReference type="PANTHER" id="PTHR24221">
    <property type="entry name" value="ATP-BINDING CASSETTE SUB-FAMILY B"/>
    <property type="match status" value="1"/>
</dbReference>
<feature type="transmembrane region" description="Helical" evidence="5">
    <location>
        <begin position="99"/>
        <end position="118"/>
    </location>
</feature>
<dbReference type="Pfam" id="PF00005">
    <property type="entry name" value="ABC_tran"/>
    <property type="match status" value="1"/>
</dbReference>
<keyword evidence="3 5" id="KW-1133">Transmembrane helix</keyword>
<feature type="transmembrane region" description="Helical" evidence="5">
    <location>
        <begin position="20"/>
        <end position="40"/>
    </location>
</feature>
<evidence type="ECO:0000313" key="8">
    <source>
        <dbReference type="EMBL" id="SFH69450.1"/>
    </source>
</evidence>
<dbReference type="GO" id="GO:0016887">
    <property type="term" value="F:ATP hydrolysis activity"/>
    <property type="evidence" value="ECO:0007669"/>
    <property type="project" value="InterPro"/>
</dbReference>
<dbReference type="InterPro" id="IPR027417">
    <property type="entry name" value="P-loop_NTPase"/>
</dbReference>
<organism evidence="8 9">
    <name type="scientific">Planctomicrobium piriforme</name>
    <dbReference type="NCBI Taxonomy" id="1576369"/>
    <lineage>
        <taxon>Bacteria</taxon>
        <taxon>Pseudomonadati</taxon>
        <taxon>Planctomycetota</taxon>
        <taxon>Planctomycetia</taxon>
        <taxon>Planctomycetales</taxon>
        <taxon>Planctomycetaceae</taxon>
        <taxon>Planctomicrobium</taxon>
    </lineage>
</organism>
<feature type="domain" description="ABC transporter" evidence="6">
    <location>
        <begin position="383"/>
        <end position="616"/>
    </location>
</feature>
<keyword evidence="4 5" id="KW-0472">Membrane</keyword>
<reference evidence="9" key="1">
    <citation type="submission" date="2016-10" db="EMBL/GenBank/DDBJ databases">
        <authorList>
            <person name="Varghese N."/>
            <person name="Submissions S."/>
        </authorList>
    </citation>
    <scope>NUCLEOTIDE SEQUENCE [LARGE SCALE GENOMIC DNA]</scope>
    <source>
        <strain evidence="9">DSM 26348</strain>
    </source>
</reference>
<protein>
    <submittedName>
        <fullName evidence="8">ABC-type multidrug transport system, ATPase and permease component</fullName>
    </submittedName>
</protein>
<comment type="subcellular location">
    <subcellularLocation>
        <location evidence="1">Cell membrane</location>
        <topology evidence="1">Multi-pass membrane protein</topology>
    </subcellularLocation>
</comment>
<evidence type="ECO:0000256" key="4">
    <source>
        <dbReference type="ARBA" id="ARBA00023136"/>
    </source>
</evidence>
<sequence>MRRLVTRRSWLDRNGSLLIVWMSATAVCVIVLLLLVTLLVDMLVTRGVLESNRVHGLAPPGTEVEAGLWVQVVRFGQLPAWAWLQPFAASIPILQTTSGALSILILLTLLTVVCFSYSRNRARVYSARSARDLATWLRSSIHRQTLRLGPSDLTGHRYQTALAHFVDDAESIREAAAEWRWRFVRSVILLPVLTICILAIDVRLGLECLIPTVACWFVYRYERQQGSKKRQISESHADTEVRFLAEALKQTRLVRGYSMEDFEQTLFNRHLERMTDQSRTGRRLERAALSTARLVTWSGLTLVILLVALRVTSAVSPLPLANAVAMLVALGLFAIELNSWDRLLQLRTELEVSGDRIYRYLDEIPEVGQAVGAKFIEPVTKSIVLEAVHYQQLGHQLLRGVDLRIEAKTEVALVSLDPLLPRTVAYLLPRFIEPTRGRVMYDGEDIAWGTLESIRTETLYVGAEDPVLSGSILDNILCGDSRYSVQDAIEAAKLVHAHTFISRLPQGYETMLGEHGEQLDAGAMFRLGLARAALRDPAVMIIEEPKGGLDEDTKSLIDDAYQRLSATRTMIYLPGRLSTSRRCDQVVLLHDGIVEAVGTHQELTKMSEVFRHWDYLTFNTFSRRSRRLQQV</sequence>
<evidence type="ECO:0000256" key="2">
    <source>
        <dbReference type="ARBA" id="ARBA00022692"/>
    </source>
</evidence>
<dbReference type="InterPro" id="IPR003439">
    <property type="entry name" value="ABC_transporter-like_ATP-bd"/>
</dbReference>
<evidence type="ECO:0000256" key="5">
    <source>
        <dbReference type="SAM" id="Phobius"/>
    </source>
</evidence>